<evidence type="ECO:0000313" key="3">
    <source>
        <dbReference type="Proteomes" id="UP000022910"/>
    </source>
</evidence>
<dbReference type="EMBL" id="JEMT01002437">
    <property type="protein sequence ID" value="EXX79594.1"/>
    <property type="molecule type" value="Genomic_DNA"/>
</dbReference>
<proteinExistence type="predicted"/>
<evidence type="ECO:0000259" key="1">
    <source>
        <dbReference type="PROSITE" id="PS50031"/>
    </source>
</evidence>
<reference evidence="2 3" key="1">
    <citation type="submission" date="2014-02" db="EMBL/GenBank/DDBJ databases">
        <title>Single nucleus genome sequencing reveals high similarity among nuclei of an endomycorrhizal fungus.</title>
        <authorList>
            <person name="Lin K."/>
            <person name="Geurts R."/>
            <person name="Zhang Z."/>
            <person name="Limpens E."/>
            <person name="Saunders D.G."/>
            <person name="Mu D."/>
            <person name="Pang E."/>
            <person name="Cao H."/>
            <person name="Cha H."/>
            <person name="Lin T."/>
            <person name="Zhou Q."/>
            <person name="Shang Y."/>
            <person name="Li Y."/>
            <person name="Ivanov S."/>
            <person name="Sharma T."/>
            <person name="Velzen R.V."/>
            <person name="Ruijter N.D."/>
            <person name="Aanen D.K."/>
            <person name="Win J."/>
            <person name="Kamoun S."/>
            <person name="Bisseling T."/>
            <person name="Huang S."/>
        </authorList>
    </citation>
    <scope>NUCLEOTIDE SEQUENCE [LARGE SCALE GENOMIC DNA]</scope>
    <source>
        <strain evidence="3">DAOM197198w</strain>
    </source>
</reference>
<sequence>MKSDGISFTNTKQAIITNTSSMAEQDLFPIVTKILDKYLTEPINNTIKTEISQYLFVTANMIELNNEELNCEQENPHKLSDGFIEDQFDAHFITLQAMIEEIGQEEVLEIWKVVDIRSERKNHVHFVIIVNAIFYLCSCLKSISKGIIYRHYFRVMMNFKIAAFHISMIPQRWYKNLYQDETNLQEKVIFNNKKDIYDDETMNNNTLPVRKPVTIPITVPVLKKAVHKRNLYGRVWGLARTVTLLAVEQEDDEITLILLDYIRRKSNRNMPERLPIIINERSTIDEVSDNPQEIQRNYNDTNSRIENRSQIEEDETEKDREIIDTNLQNMKI</sequence>
<dbReference type="PROSITE" id="PS50031">
    <property type="entry name" value="EH"/>
    <property type="match status" value="1"/>
</dbReference>
<dbReference type="STRING" id="1432141.A0A015LIR1"/>
<comment type="caution">
    <text evidence="2">The sequence shown here is derived from an EMBL/GenBank/DDBJ whole genome shotgun (WGS) entry which is preliminary data.</text>
</comment>
<keyword evidence="3" id="KW-1185">Reference proteome</keyword>
<evidence type="ECO:0000313" key="2">
    <source>
        <dbReference type="EMBL" id="EXX79594.1"/>
    </source>
</evidence>
<feature type="domain" description="EH" evidence="1">
    <location>
        <begin position="199"/>
        <end position="275"/>
    </location>
</feature>
<dbReference type="OrthoDB" id="2444469at2759"/>
<accession>A0A015LIR1</accession>
<dbReference type="Proteomes" id="UP000022910">
    <property type="component" value="Unassembled WGS sequence"/>
</dbReference>
<dbReference type="AlphaFoldDB" id="A0A015LIR1"/>
<name>A0A015LIR1_RHIIW</name>
<organism evidence="2 3">
    <name type="scientific">Rhizophagus irregularis (strain DAOM 197198w)</name>
    <name type="common">Glomus intraradices</name>
    <dbReference type="NCBI Taxonomy" id="1432141"/>
    <lineage>
        <taxon>Eukaryota</taxon>
        <taxon>Fungi</taxon>
        <taxon>Fungi incertae sedis</taxon>
        <taxon>Mucoromycota</taxon>
        <taxon>Glomeromycotina</taxon>
        <taxon>Glomeromycetes</taxon>
        <taxon>Glomerales</taxon>
        <taxon>Glomeraceae</taxon>
        <taxon>Rhizophagus</taxon>
    </lineage>
</organism>
<protein>
    <recommendedName>
        <fullName evidence="1">EH domain-containing protein</fullName>
    </recommendedName>
</protein>
<dbReference type="InterPro" id="IPR000261">
    <property type="entry name" value="EH_dom"/>
</dbReference>
<gene>
    <name evidence="2" type="ORF">RirG_004130</name>
</gene>
<dbReference type="HOGENOM" id="CLU_837147_0_0_1"/>